<dbReference type="InterPro" id="IPR045076">
    <property type="entry name" value="MutS"/>
</dbReference>
<reference evidence="6 7" key="1">
    <citation type="submission" date="2018-06" db="EMBL/GenBank/DDBJ databases">
        <title>Genomic Encyclopedia of Archaeal and Bacterial Type Strains, Phase II (KMG-II): from individual species to whole genera.</title>
        <authorList>
            <person name="Goeker M."/>
        </authorList>
    </citation>
    <scope>NUCLEOTIDE SEQUENCE [LARGE SCALE GENOMIC DNA]</scope>
    <source>
        <strain evidence="6 7">DSM 6779</strain>
    </source>
</reference>
<keyword evidence="1" id="KW-0547">Nucleotide-binding</keyword>
<evidence type="ECO:0000256" key="4">
    <source>
        <dbReference type="SAM" id="Phobius"/>
    </source>
</evidence>
<dbReference type="RefSeq" id="WP_111445993.1">
    <property type="nucleotide sequence ID" value="NZ_QKZK01000016.1"/>
</dbReference>
<keyword evidence="4" id="KW-0472">Membrane</keyword>
<feature type="domain" description="DNA mismatch repair proteins mutS family" evidence="5">
    <location>
        <begin position="418"/>
        <end position="589"/>
    </location>
</feature>
<evidence type="ECO:0000313" key="7">
    <source>
        <dbReference type="Proteomes" id="UP000249239"/>
    </source>
</evidence>
<dbReference type="Proteomes" id="UP000249239">
    <property type="component" value="Unassembled WGS sequence"/>
</dbReference>
<feature type="transmembrane region" description="Helical" evidence="4">
    <location>
        <begin position="213"/>
        <end position="235"/>
    </location>
</feature>
<keyword evidence="7" id="KW-1185">Reference proteome</keyword>
<keyword evidence="2" id="KW-0067">ATP-binding</keyword>
<dbReference type="InterPro" id="IPR036187">
    <property type="entry name" value="DNA_mismatch_repair_MutS_sf"/>
</dbReference>
<sequence length="599" mass="67472">MSQASIYQQREAVFNIKLQGLKRYNLLFILLKIALFLSILVLMYQWMVHGWSLWWALGATVAFGVVFKIDQRFMKHLRLIEALQHINEQESAAQEGDLRAFEAGTCYADGTHAYSFDLDLFVPGGIYQYLNRTVTQEGADALAGYLAHMSTKETVIRARQAAIAELSPLLEWRQMFAALGHHATVSLKGVLQHLREQPKDVTPVKSLWQWSSYLFIGFTFGALTLNVLGLVAYQLPLVLMLAQLMLWGSRMKATNRIHGRIDRFYQTFSGYNELLSHVAKPPAPFESDKLKEIAHQLTSPQTGAREAFAELGRILGSFNQRNNLLVSMVLNGLVMRDVLLMMRYRRWMHRWAADFPMWVDALAEMDALVSLANYAYNHPGYAIPQLSTDEVLAAHDLGHPLISAQVRVCNDYRVDAMPHFHLVTGANMAGKSTFLRAVGVNLILASCGAPVCASQFRFRPMQLFSSMRTSDNLVNHTSYFQAELLRLKQLLDAAASSDGLFVILDEMLKGTNSRDKLAGSRLFLLKMLGFQSCGLVATHDLALGDLVQERPGRFTNICFEITIGHDDIIYDYRLKPGLAHNLNATWLLERLIGKPDSDL</sequence>
<dbReference type="GO" id="GO:0005829">
    <property type="term" value="C:cytosol"/>
    <property type="evidence" value="ECO:0007669"/>
    <property type="project" value="TreeGrafter"/>
</dbReference>
<dbReference type="GO" id="GO:0005524">
    <property type="term" value="F:ATP binding"/>
    <property type="evidence" value="ECO:0007669"/>
    <property type="project" value="UniProtKB-KW"/>
</dbReference>
<evidence type="ECO:0000256" key="2">
    <source>
        <dbReference type="ARBA" id="ARBA00022840"/>
    </source>
</evidence>
<dbReference type="Pfam" id="PF00488">
    <property type="entry name" value="MutS_V"/>
    <property type="match status" value="1"/>
</dbReference>
<evidence type="ECO:0000259" key="5">
    <source>
        <dbReference type="SMART" id="SM00534"/>
    </source>
</evidence>
<evidence type="ECO:0000256" key="3">
    <source>
        <dbReference type="ARBA" id="ARBA00023125"/>
    </source>
</evidence>
<keyword evidence="4" id="KW-0812">Transmembrane</keyword>
<dbReference type="OrthoDB" id="9802448at2"/>
<dbReference type="SMART" id="SM00534">
    <property type="entry name" value="MUTSac"/>
    <property type="match status" value="1"/>
</dbReference>
<dbReference type="GO" id="GO:0140664">
    <property type="term" value="F:ATP-dependent DNA damage sensor activity"/>
    <property type="evidence" value="ECO:0007669"/>
    <property type="project" value="InterPro"/>
</dbReference>
<dbReference type="EMBL" id="QKZK01000016">
    <property type="protein sequence ID" value="PZX15307.1"/>
    <property type="molecule type" value="Genomic_DNA"/>
</dbReference>
<keyword evidence="4" id="KW-1133">Transmembrane helix</keyword>
<dbReference type="Gene3D" id="3.40.50.300">
    <property type="entry name" value="P-loop containing nucleotide triphosphate hydrolases"/>
    <property type="match status" value="1"/>
</dbReference>
<organism evidence="6 7">
    <name type="scientific">Breznakibacter xylanolyticus</name>
    <dbReference type="NCBI Taxonomy" id="990"/>
    <lineage>
        <taxon>Bacteria</taxon>
        <taxon>Pseudomonadati</taxon>
        <taxon>Bacteroidota</taxon>
        <taxon>Bacteroidia</taxon>
        <taxon>Marinilabiliales</taxon>
        <taxon>Marinilabiliaceae</taxon>
        <taxon>Breznakibacter</taxon>
    </lineage>
</organism>
<dbReference type="InterPro" id="IPR000432">
    <property type="entry name" value="DNA_mismatch_repair_MutS_C"/>
</dbReference>
<dbReference type="PANTHER" id="PTHR11361:SF99">
    <property type="entry name" value="DNA MISMATCH REPAIR PROTEIN"/>
    <property type="match status" value="1"/>
</dbReference>
<dbReference type="AlphaFoldDB" id="A0A2W7NB07"/>
<protein>
    <submittedName>
        <fullName evidence="6">MutS-like protein</fullName>
    </submittedName>
</protein>
<keyword evidence="3" id="KW-0238">DNA-binding</keyword>
<evidence type="ECO:0000256" key="1">
    <source>
        <dbReference type="ARBA" id="ARBA00022741"/>
    </source>
</evidence>
<dbReference type="GO" id="GO:0030983">
    <property type="term" value="F:mismatched DNA binding"/>
    <property type="evidence" value="ECO:0007669"/>
    <property type="project" value="InterPro"/>
</dbReference>
<feature type="transmembrane region" description="Helical" evidence="4">
    <location>
        <begin position="26"/>
        <end position="46"/>
    </location>
</feature>
<dbReference type="InterPro" id="IPR027417">
    <property type="entry name" value="P-loop_NTPase"/>
</dbReference>
<dbReference type="GO" id="GO:0006298">
    <property type="term" value="P:mismatch repair"/>
    <property type="evidence" value="ECO:0007669"/>
    <property type="project" value="InterPro"/>
</dbReference>
<dbReference type="PANTHER" id="PTHR11361">
    <property type="entry name" value="DNA MISMATCH REPAIR PROTEIN MUTS FAMILY MEMBER"/>
    <property type="match status" value="1"/>
</dbReference>
<feature type="transmembrane region" description="Helical" evidence="4">
    <location>
        <begin position="52"/>
        <end position="69"/>
    </location>
</feature>
<name>A0A2W7NB07_9BACT</name>
<proteinExistence type="predicted"/>
<dbReference type="SUPFAM" id="SSF52540">
    <property type="entry name" value="P-loop containing nucleoside triphosphate hydrolases"/>
    <property type="match status" value="1"/>
</dbReference>
<gene>
    <name evidence="6" type="ORF">LX69_02144</name>
</gene>
<dbReference type="SUPFAM" id="SSF48334">
    <property type="entry name" value="DNA repair protein MutS, domain III"/>
    <property type="match status" value="1"/>
</dbReference>
<accession>A0A2W7NB07</accession>
<comment type="caution">
    <text evidence="6">The sequence shown here is derived from an EMBL/GenBank/DDBJ whole genome shotgun (WGS) entry which is preliminary data.</text>
</comment>
<evidence type="ECO:0000313" key="6">
    <source>
        <dbReference type="EMBL" id="PZX15307.1"/>
    </source>
</evidence>